<dbReference type="Gene3D" id="3.40.50.1000">
    <property type="entry name" value="HAD superfamily/HAD-like"/>
    <property type="match status" value="1"/>
</dbReference>
<sequence>MNRLEDIILKNCGPLSPIPTETKPQLEKLDGVKAVLFDVYGTLIISGSGDVGTATATDTAEALTQALVVSGFEGEAEQAGVIGKEMMKAEIQEWHKAGHEAGADFPEVEITKIWTKIIANLSKTETLRKHAFSADQIRRLGIEYECRVNPVFPMPGCKELLNGLKERGLPMGIVSNAQYYTPIIFSAFFERALEEIGFDPECCIWSYKELKAKPSADLFPKAGKFLEKNHGIKLSETVYVGNDMLNDIYTAQQAGCKTVLFAGDKRSLRLRETDDRCKNLKPDAVITSLNQLLEMI</sequence>
<comment type="caution">
    <text evidence="1">The sequence shown here is derived from an EMBL/GenBank/DDBJ whole genome shotgun (WGS) entry which is preliminary data.</text>
</comment>
<name>A0ABU5MW25_9BACT</name>
<dbReference type="InterPro" id="IPR036412">
    <property type="entry name" value="HAD-like_sf"/>
</dbReference>
<dbReference type="InterPro" id="IPR051828">
    <property type="entry name" value="HAD-like_hydrolase_domain"/>
</dbReference>
<dbReference type="SFLD" id="SFLDS00003">
    <property type="entry name" value="Haloacid_Dehalogenase"/>
    <property type="match status" value="1"/>
</dbReference>
<dbReference type="Pfam" id="PF00702">
    <property type="entry name" value="Hydrolase"/>
    <property type="match status" value="1"/>
</dbReference>
<dbReference type="PANTHER" id="PTHR46191">
    <property type="match status" value="1"/>
</dbReference>
<dbReference type="EMBL" id="JARVCO010000008">
    <property type="protein sequence ID" value="MDZ8118429.1"/>
    <property type="molecule type" value="Genomic_DNA"/>
</dbReference>
<gene>
    <name evidence="1" type="ORF">P9H32_07270</name>
</gene>
<reference evidence="1 2" key="1">
    <citation type="journal article" date="2024" name="Appl. Environ. Microbiol.">
        <title>Pontiella agarivorans sp. nov., a novel marine anaerobic bacterium capable of degrading macroalgal polysaccharides and fixing nitrogen.</title>
        <authorList>
            <person name="Liu N."/>
            <person name="Kivenson V."/>
            <person name="Peng X."/>
            <person name="Cui Z."/>
            <person name="Lankiewicz T.S."/>
            <person name="Gosselin K.M."/>
            <person name="English C.J."/>
            <person name="Blair E.M."/>
            <person name="O'Malley M.A."/>
            <person name="Valentine D.L."/>
        </authorList>
    </citation>
    <scope>NUCLEOTIDE SEQUENCE [LARGE SCALE GENOMIC DNA]</scope>
    <source>
        <strain evidence="1 2">NLcol2</strain>
    </source>
</reference>
<evidence type="ECO:0000313" key="2">
    <source>
        <dbReference type="Proteomes" id="UP001290861"/>
    </source>
</evidence>
<dbReference type="SUPFAM" id="SSF56784">
    <property type="entry name" value="HAD-like"/>
    <property type="match status" value="1"/>
</dbReference>
<dbReference type="InterPro" id="IPR023214">
    <property type="entry name" value="HAD_sf"/>
</dbReference>
<keyword evidence="1" id="KW-0378">Hydrolase</keyword>
<protein>
    <submittedName>
        <fullName evidence="1">HAD family hydrolase</fullName>
        <ecNumber evidence="1">3.1.3.-</ecNumber>
    </submittedName>
</protein>
<keyword evidence="2" id="KW-1185">Reference proteome</keyword>
<dbReference type="SFLD" id="SFLDG01129">
    <property type="entry name" value="C1.5:_HAD__Beta-PGM__Phosphata"/>
    <property type="match status" value="1"/>
</dbReference>
<accession>A0ABU5MW25</accession>
<evidence type="ECO:0000313" key="1">
    <source>
        <dbReference type="EMBL" id="MDZ8118429.1"/>
    </source>
</evidence>
<dbReference type="RefSeq" id="WP_322608229.1">
    <property type="nucleotide sequence ID" value="NZ_JARVCO010000008.1"/>
</dbReference>
<proteinExistence type="predicted"/>
<dbReference type="GO" id="GO:0016787">
    <property type="term" value="F:hydrolase activity"/>
    <property type="evidence" value="ECO:0007669"/>
    <property type="project" value="UniProtKB-KW"/>
</dbReference>
<dbReference type="EC" id="3.1.3.-" evidence="1"/>
<dbReference type="PANTHER" id="PTHR46191:SF2">
    <property type="entry name" value="HALOACID DEHALOGENASE-LIKE HYDROLASE DOMAIN-CONTAINING PROTEIN 3"/>
    <property type="match status" value="1"/>
</dbReference>
<organism evidence="1 2">
    <name type="scientific">Pontiella agarivorans</name>
    <dbReference type="NCBI Taxonomy" id="3038953"/>
    <lineage>
        <taxon>Bacteria</taxon>
        <taxon>Pseudomonadati</taxon>
        <taxon>Kiritimatiellota</taxon>
        <taxon>Kiritimatiellia</taxon>
        <taxon>Kiritimatiellales</taxon>
        <taxon>Pontiellaceae</taxon>
        <taxon>Pontiella</taxon>
    </lineage>
</organism>
<dbReference type="Proteomes" id="UP001290861">
    <property type="component" value="Unassembled WGS sequence"/>
</dbReference>